<dbReference type="AlphaFoldDB" id="A0A6P6DX56"/>
<keyword evidence="3" id="KW-1185">Reference proteome</keyword>
<proteinExistence type="inferred from homology"/>
<dbReference type="Proteomes" id="UP000515203">
    <property type="component" value="Unplaced"/>
</dbReference>
<feature type="transmembrane region" description="Helical" evidence="2">
    <location>
        <begin position="114"/>
        <end position="135"/>
    </location>
</feature>
<dbReference type="GO" id="GO:0005829">
    <property type="term" value="C:cytosol"/>
    <property type="evidence" value="ECO:0007669"/>
    <property type="project" value="TreeGrafter"/>
</dbReference>
<dbReference type="InParanoid" id="A0A6P6DX56"/>
<evidence type="ECO:0000313" key="3">
    <source>
        <dbReference type="Proteomes" id="UP000515203"/>
    </source>
</evidence>
<name>A0A6P6DX56_OCTDE</name>
<gene>
    <name evidence="4" type="primary">LOC111814917</name>
</gene>
<evidence type="ECO:0000256" key="1">
    <source>
        <dbReference type="ARBA" id="ARBA00009303"/>
    </source>
</evidence>
<dbReference type="InterPro" id="IPR009078">
    <property type="entry name" value="Ferritin-like_SF"/>
</dbReference>
<dbReference type="GO" id="GO:0009263">
    <property type="term" value="P:deoxyribonucleotide biosynthetic process"/>
    <property type="evidence" value="ECO:0007669"/>
    <property type="project" value="InterPro"/>
</dbReference>
<accession>A0A6P6DX56</accession>
<dbReference type="Gene3D" id="1.10.620.20">
    <property type="entry name" value="Ribonucleotide Reductase, subunit A"/>
    <property type="match status" value="1"/>
</dbReference>
<feature type="non-terminal residue" evidence="4">
    <location>
        <position position="1"/>
    </location>
</feature>
<reference evidence="4" key="1">
    <citation type="submission" date="2025-08" db="UniProtKB">
        <authorList>
            <consortium name="RefSeq"/>
        </authorList>
    </citation>
    <scope>IDENTIFICATION</scope>
</reference>
<dbReference type="SUPFAM" id="SSF47240">
    <property type="entry name" value="Ferritin-like"/>
    <property type="match status" value="1"/>
</dbReference>
<dbReference type="PANTHER" id="PTHR23409">
    <property type="entry name" value="RIBONUCLEOSIDE-DIPHOSPHATE REDUCTASE SMALL CHAIN"/>
    <property type="match status" value="1"/>
</dbReference>
<dbReference type="InterPro" id="IPR012348">
    <property type="entry name" value="RNR-like"/>
</dbReference>
<evidence type="ECO:0000313" key="4">
    <source>
        <dbReference type="RefSeq" id="XP_023564561.1"/>
    </source>
</evidence>
<dbReference type="GeneID" id="111814917"/>
<feature type="non-terminal residue" evidence="4">
    <location>
        <position position="140"/>
    </location>
</feature>
<dbReference type="CDD" id="cd01049">
    <property type="entry name" value="RNRR2"/>
    <property type="match status" value="1"/>
</dbReference>
<keyword evidence="2" id="KW-1133">Transmembrane helix</keyword>
<sequence length="140" mass="15803">VDLSKDLPHWNKLKPDEKYFISHILAFFAASDGIVNENLGLQVCTTMPNFGDFCPQTVSLIENVPLTDHLELCISRITGDFLFNAIETMPYVKKKADWALRWIADRKSTFGERVVAFAAVEGVFFSGAFAAIFWLKKRGL</sequence>
<dbReference type="RefSeq" id="XP_023564561.1">
    <property type="nucleotide sequence ID" value="XM_023708793.1"/>
</dbReference>
<dbReference type="InterPro" id="IPR000358">
    <property type="entry name" value="RNR_small_fam"/>
</dbReference>
<dbReference type="PANTHER" id="PTHR23409:SF19">
    <property type="entry name" value="RIBONUCLEOSIDE-DIPHOSPHATE REDUCTASE SUBUNIT M2 B"/>
    <property type="match status" value="1"/>
</dbReference>
<protein>
    <submittedName>
        <fullName evidence="4">Ribonucleoside-diphosphate reductase subunit M2 B-like</fullName>
    </submittedName>
</protein>
<keyword evidence="2" id="KW-0812">Transmembrane</keyword>
<dbReference type="InterPro" id="IPR033909">
    <property type="entry name" value="RNR_small"/>
</dbReference>
<dbReference type="Pfam" id="PF00268">
    <property type="entry name" value="Ribonuc_red_sm"/>
    <property type="match status" value="1"/>
</dbReference>
<evidence type="ECO:0000256" key="2">
    <source>
        <dbReference type="SAM" id="Phobius"/>
    </source>
</evidence>
<dbReference type="GO" id="GO:0004748">
    <property type="term" value="F:ribonucleoside-diphosphate reductase activity, thioredoxin disulfide as acceptor"/>
    <property type="evidence" value="ECO:0007669"/>
    <property type="project" value="TreeGrafter"/>
</dbReference>
<comment type="similarity">
    <text evidence="1">Belongs to the ribonucleoside diphosphate reductase small chain family.</text>
</comment>
<keyword evidence="2" id="KW-0472">Membrane</keyword>
<organism evidence="3 4">
    <name type="scientific">Octodon degus</name>
    <name type="common">Degu</name>
    <name type="synonym">Sciurus degus</name>
    <dbReference type="NCBI Taxonomy" id="10160"/>
    <lineage>
        <taxon>Eukaryota</taxon>
        <taxon>Metazoa</taxon>
        <taxon>Chordata</taxon>
        <taxon>Craniata</taxon>
        <taxon>Vertebrata</taxon>
        <taxon>Euteleostomi</taxon>
        <taxon>Mammalia</taxon>
        <taxon>Eutheria</taxon>
        <taxon>Euarchontoglires</taxon>
        <taxon>Glires</taxon>
        <taxon>Rodentia</taxon>
        <taxon>Hystricomorpha</taxon>
        <taxon>Octodontidae</taxon>
        <taxon>Octodon</taxon>
    </lineage>
</organism>
<dbReference type="OrthoDB" id="9831894at2759"/>